<feature type="chain" id="PRO_5014985366" evidence="1">
    <location>
        <begin position="24"/>
        <end position="621"/>
    </location>
</feature>
<name>A0A2K8MDI6_9SPHN</name>
<dbReference type="Pfam" id="PF05960">
    <property type="entry name" value="DUF885"/>
    <property type="match status" value="1"/>
</dbReference>
<dbReference type="RefSeq" id="WP_100281764.1">
    <property type="nucleotide sequence ID" value="NZ_CP024923.1"/>
</dbReference>
<dbReference type="InterPro" id="IPR010281">
    <property type="entry name" value="DUF885"/>
</dbReference>
<organism evidence="2 3">
    <name type="scientific">Sphingomonas psychrotolerans</name>
    <dbReference type="NCBI Taxonomy" id="1327635"/>
    <lineage>
        <taxon>Bacteria</taxon>
        <taxon>Pseudomonadati</taxon>
        <taxon>Pseudomonadota</taxon>
        <taxon>Alphaproteobacteria</taxon>
        <taxon>Sphingomonadales</taxon>
        <taxon>Sphingomonadaceae</taxon>
        <taxon>Sphingomonas</taxon>
    </lineage>
</organism>
<evidence type="ECO:0000313" key="3">
    <source>
        <dbReference type="Proteomes" id="UP000229081"/>
    </source>
</evidence>
<gene>
    <name evidence="2" type="ORF">CVN68_08205</name>
</gene>
<proteinExistence type="predicted"/>
<dbReference type="EMBL" id="CP024923">
    <property type="protein sequence ID" value="ATY31955.1"/>
    <property type="molecule type" value="Genomic_DNA"/>
</dbReference>
<feature type="signal peptide" evidence="1">
    <location>
        <begin position="1"/>
        <end position="23"/>
    </location>
</feature>
<keyword evidence="3" id="KW-1185">Reference proteome</keyword>
<dbReference type="PROSITE" id="PS51318">
    <property type="entry name" value="TAT"/>
    <property type="match status" value="1"/>
</dbReference>
<accession>A0A2K8MDI6</accession>
<keyword evidence="1" id="KW-0732">Signal</keyword>
<reference evidence="2 3" key="1">
    <citation type="submission" date="2017-11" db="EMBL/GenBank/DDBJ databases">
        <title>Complete genome sequence of Sphingomonas sp. Strain Cra20, a psychrotolerant potential plant growth promoting rhizobacteria.</title>
        <authorList>
            <person name="Luo Y."/>
        </authorList>
    </citation>
    <scope>NUCLEOTIDE SEQUENCE [LARGE SCALE GENOMIC DNA]</scope>
    <source>
        <strain evidence="2 3">Cra20</strain>
    </source>
</reference>
<dbReference type="Proteomes" id="UP000229081">
    <property type="component" value="Chromosome"/>
</dbReference>
<dbReference type="InterPro" id="IPR006311">
    <property type="entry name" value="TAT_signal"/>
</dbReference>
<dbReference type="KEGG" id="sphc:CVN68_08205"/>
<sequence length="621" mass="67888">MDRRLFLCGASAVSLVGAFPAVAVPRSQAAADKKLSALLDRFFYDRLNDDPEGATRLGLDTGARAGLRAKLADNSETGLAKAAARAKRELAELRAIAPATLSPAARLDQEVVAWQLERNIAATTRFRYGSNSDGFSPYVLSQLGGAYRDLPDFLDSQHRVENAADADAYLARLEAFPQAIDNDSARQRDDAVRGVFAPDYILDTTLKQIAAMRDQAAGDTVMVTSLASKLAAAKLSSDRVAKAERLVAERIYPAIDRQRALVTELRARAVHDAGVWRLPDGDAYYSAAAQAATTTSLTGAEIHQLGLEQVAEIGARIDAILKAQGMGQGTVGERLVALNKRPDQLFPNTDPGREALLEALRAQVVAMQARLGEQFRSLPKAPVEVRRVPESIQAGSPGGYYQNASLDGSRPAIYFINLRDTFDRPKFGLATLTHHEAVPGHHLQVTLALESPNIPLIRRRADFNAYTEGWALYSEQLADEMGMYAGDPLGQVGYLQSLLFRATRLVVDSGLHHKRWSREQATDYFMATTGIARGRSQGEIDRYTVWPGQACSYKIGHTMWVRLRDKAKAAQGAKFDPRSFHDVLLEGAMPLTVLERVVDQRLMNGLASLTWADGFSPVMRS</sequence>
<evidence type="ECO:0000313" key="2">
    <source>
        <dbReference type="EMBL" id="ATY31955.1"/>
    </source>
</evidence>
<protein>
    <submittedName>
        <fullName evidence="2">DUF885 domain-containing protein</fullName>
    </submittedName>
</protein>
<dbReference type="AlphaFoldDB" id="A0A2K8MDI6"/>
<dbReference type="PANTHER" id="PTHR33361">
    <property type="entry name" value="GLR0591 PROTEIN"/>
    <property type="match status" value="1"/>
</dbReference>
<dbReference type="PANTHER" id="PTHR33361:SF2">
    <property type="entry name" value="DUF885 DOMAIN-CONTAINING PROTEIN"/>
    <property type="match status" value="1"/>
</dbReference>
<dbReference type="OrthoDB" id="9763405at2"/>
<evidence type="ECO:0000256" key="1">
    <source>
        <dbReference type="SAM" id="SignalP"/>
    </source>
</evidence>